<keyword evidence="2" id="KW-1185">Reference proteome</keyword>
<organism evidence="1 2">
    <name type="scientific">Canarypox virus</name>
    <name type="common">CNPV</name>
    <dbReference type="NCBI Taxonomy" id="44088"/>
    <lineage>
        <taxon>Viruses</taxon>
        <taxon>Varidnaviria</taxon>
        <taxon>Bamfordvirae</taxon>
        <taxon>Nucleocytoviricota</taxon>
        <taxon>Pokkesviricetes</taxon>
        <taxon>Chitovirales</taxon>
        <taxon>Poxviridae</taxon>
        <taxon>Chordopoxvirinae</taxon>
        <taxon>Avipoxvirus</taxon>
        <taxon>Avipoxvirus canarypox</taxon>
    </lineage>
</organism>
<dbReference type="Proteomes" id="UP000168164">
    <property type="component" value="Segment"/>
</dbReference>
<sequence length="65" mass="7571">MCKMGSSLYSEKGRLKRGDIVSLYKDSFCCVKRVNTIFNIVSDCNYFIDGNTRKSRRKKRYVFSG</sequence>
<proteinExistence type="predicted"/>
<protein>
    <submittedName>
        <fullName evidence="1">Uncharacterized protein CNPV230</fullName>
    </submittedName>
</protein>
<gene>
    <name evidence="1" type="primary">CNPV230</name>
</gene>
<dbReference type="KEGG" id="vg:2700097"/>
<evidence type="ECO:0000313" key="2">
    <source>
        <dbReference type="Proteomes" id="UP000168164"/>
    </source>
</evidence>
<accession>Q6VZB7</accession>
<dbReference type="EMBL" id="AY318871">
    <property type="protein sequence ID" value="AAR83576.1"/>
    <property type="molecule type" value="Genomic_DNA"/>
</dbReference>
<dbReference type="GeneID" id="2700097"/>
<reference evidence="1 2" key="1">
    <citation type="journal article" date="2004" name="J. Virol.">
        <title>The genome of canarypox virus.</title>
        <authorList>
            <person name="Tulman E.R."/>
            <person name="Afonso C.L."/>
            <person name="Lu Z."/>
            <person name="Zsak L."/>
            <person name="Kutish G.F."/>
            <person name="Rock D.L."/>
        </authorList>
    </citation>
    <scope>NUCLEOTIDE SEQUENCE [LARGE SCALE GENOMIC DNA]</scope>
    <source>
        <strain evidence="1">ATCC VR-111</strain>
    </source>
</reference>
<name>Q6VZB7_CNPV</name>
<organismHost>
    <name type="scientific">Serinus</name>
    <dbReference type="NCBI Taxonomy" id="9134"/>
</organismHost>
<evidence type="ECO:0000313" key="1">
    <source>
        <dbReference type="EMBL" id="AAR83576.1"/>
    </source>
</evidence>
<dbReference type="RefSeq" id="NP_955253.1">
    <property type="nucleotide sequence ID" value="NC_005309.1"/>
</dbReference>